<evidence type="ECO:0000313" key="5">
    <source>
        <dbReference type="Proteomes" id="UP000829756"/>
    </source>
</evidence>
<dbReference type="EMBL" id="SLXE01000015">
    <property type="protein sequence ID" value="TCP05989.1"/>
    <property type="molecule type" value="Genomic_DNA"/>
</dbReference>
<dbReference type="Proteomes" id="UP000829756">
    <property type="component" value="Chromosome"/>
</dbReference>
<dbReference type="EMBL" id="CP091507">
    <property type="protein sequence ID" value="UOO80092.1"/>
    <property type="molecule type" value="Genomic_DNA"/>
</dbReference>
<gene>
    <name evidence="3" type="primary">csm6</name>
    <name evidence="2" type="ORF">EV680_11545</name>
    <name evidence="3" type="ORF">LVJ78_03520</name>
</gene>
<reference evidence="3" key="3">
    <citation type="journal article" date="2022" name="Res Sq">
        <title>Evolution of multicellular longitudinally dividing oral cavity symbionts (Neisseriaceae).</title>
        <authorList>
            <person name="Nyongesa S."/>
            <person name="Weber P."/>
            <person name="Bernet E."/>
            <person name="Pullido F."/>
            <person name="Nieckarz M."/>
            <person name="Delaby M."/>
            <person name="Nieves C."/>
            <person name="Viehboeck T."/>
            <person name="Krause N."/>
            <person name="Rivera-Millot A."/>
            <person name="Nakamura A."/>
            <person name="Vischer N."/>
            <person name="VanNieuwenhze M."/>
            <person name="Brun Y."/>
            <person name="Cava F."/>
            <person name="Bulgheresi S."/>
            <person name="Veyrier F."/>
        </authorList>
    </citation>
    <scope>NUCLEOTIDE SEQUENCE</scope>
    <source>
        <strain evidence="3">1258/02</strain>
    </source>
</reference>
<dbReference type="NCBIfam" id="TIGR02584">
    <property type="entry name" value="cas_NE0113"/>
    <property type="match status" value="1"/>
</dbReference>
<evidence type="ECO:0000313" key="3">
    <source>
        <dbReference type="EMBL" id="UOO80092.1"/>
    </source>
</evidence>
<reference evidence="3" key="2">
    <citation type="submission" date="2021-12" db="EMBL/GenBank/DDBJ databases">
        <authorList>
            <person name="Veyrier F.J."/>
        </authorList>
    </citation>
    <scope>NUCLEOTIDE SEQUENCE</scope>
    <source>
        <strain evidence="3">1258/02</strain>
    </source>
</reference>
<dbReference type="AlphaFoldDB" id="A0AAE9GUQ4"/>
<name>A0AAE9GUQ4_9NEIS</name>
<dbReference type="Pfam" id="PF09623">
    <property type="entry name" value="Cas_NE0113"/>
    <property type="match status" value="1"/>
</dbReference>
<proteinExistence type="predicted"/>
<evidence type="ECO:0000259" key="1">
    <source>
        <dbReference type="Pfam" id="PF09623"/>
    </source>
</evidence>
<dbReference type="CDD" id="cd09741">
    <property type="entry name" value="Csx1_III-U"/>
    <property type="match status" value="1"/>
</dbReference>
<evidence type="ECO:0000313" key="4">
    <source>
        <dbReference type="Proteomes" id="UP000294721"/>
    </source>
</evidence>
<sequence>MDIKQKILVAVTGMSPQIVTETLYALHTQHQWLPEEIHVLTTQTGAENIIGSLLGENGFFRRLCAEYALPAIRFDTDCIHVIQGETGEPLADIRSPGENNLAADQIVRFIYDLCADEQTELHVSIAGGRKSMGFYIGYALSLFGRRQDRLSHVLVEEAFEQNREFFYPPKHSTPLNTERFGMRDAAKAQVMLADIPFVRMREGMPKLALADNWNFSRAVALTQQSLSDFSLVVDCSSMSIICSGSKPIKLDVQHFSLYKTMAEFKQEGLACAVGDKQLLERYWKNYCGFKPGWQSHSKQIQEDINKARKEFDKELFLDEKPKMERIFHESKSRIKKKLESHLNDYARYYEIESRGGNSQKQYQLATPKENIQIVGLKKS</sequence>
<dbReference type="Proteomes" id="UP000294721">
    <property type="component" value="Unassembled WGS sequence"/>
</dbReference>
<accession>A0AAE9GUQ4</accession>
<evidence type="ECO:0000313" key="2">
    <source>
        <dbReference type="EMBL" id="TCP05989.1"/>
    </source>
</evidence>
<organism evidence="3 5">
    <name type="scientific">Uruburuella suis</name>
    <dbReference type="NCBI Taxonomy" id="252130"/>
    <lineage>
        <taxon>Bacteria</taxon>
        <taxon>Pseudomonadati</taxon>
        <taxon>Pseudomonadota</taxon>
        <taxon>Betaproteobacteria</taxon>
        <taxon>Neisseriales</taxon>
        <taxon>Neisseriaceae</taxon>
        <taxon>Uruburuella</taxon>
    </lineage>
</organism>
<dbReference type="KEGG" id="usu:LVJ78_03520"/>
<reference evidence="2 4" key="1">
    <citation type="submission" date="2019-03" db="EMBL/GenBank/DDBJ databases">
        <title>Genomic Encyclopedia of Type Strains, Phase IV (KMG-IV): sequencing the most valuable type-strain genomes for metagenomic binning, comparative biology and taxonomic classification.</title>
        <authorList>
            <person name="Goeker M."/>
        </authorList>
    </citation>
    <scope>NUCLEOTIDE SEQUENCE [LARGE SCALE GENOMIC DNA]</scope>
    <source>
        <strain evidence="2 4">DSM 17474</strain>
    </source>
</reference>
<protein>
    <submittedName>
        <fullName evidence="2">CRISPR-associated protein (TIGR02584 family)</fullName>
    </submittedName>
    <submittedName>
        <fullName evidence="3">CRISPR-associated ring nuclease Csm6</fullName>
    </submittedName>
</protein>
<dbReference type="InterPro" id="IPR013413">
    <property type="entry name" value="CRISPR-assoc_prot_NE0113"/>
</dbReference>
<feature type="domain" description="CRISPR system ring nuclease SSO2081-like" evidence="1">
    <location>
        <begin position="15"/>
        <end position="226"/>
    </location>
</feature>
<dbReference type="RefSeq" id="WP_132953989.1">
    <property type="nucleotide sequence ID" value="NZ_CP091507.1"/>
</dbReference>
<keyword evidence="4" id="KW-1185">Reference proteome</keyword>
<dbReference type="InterPro" id="IPR019092">
    <property type="entry name" value="SSO2081-like_dom"/>
</dbReference>